<evidence type="ECO:0000256" key="8">
    <source>
        <dbReference type="SAM" id="MobiDB-lite"/>
    </source>
</evidence>
<dbReference type="GO" id="GO:0047627">
    <property type="term" value="F:adenylylsulfatase activity"/>
    <property type="evidence" value="ECO:0007669"/>
    <property type="project" value="UniProtKB-ARBA"/>
</dbReference>
<feature type="site" description="Important for induction of apoptosis" evidence="6">
    <location>
        <position position="123"/>
    </location>
</feature>
<feature type="compositionally biased region" description="Basic and acidic residues" evidence="8">
    <location>
        <begin position="129"/>
        <end position="151"/>
    </location>
</feature>
<dbReference type="InterPro" id="IPR011146">
    <property type="entry name" value="HIT-like"/>
</dbReference>
<dbReference type="InterPro" id="IPR036265">
    <property type="entry name" value="HIT-like_sf"/>
</dbReference>
<dbReference type="SUPFAM" id="SSF54197">
    <property type="entry name" value="HIT-like"/>
    <property type="match status" value="1"/>
</dbReference>
<keyword evidence="1" id="KW-0547">Nucleotide-binding</keyword>
<dbReference type="PRINTS" id="PR00332">
    <property type="entry name" value="HISTRIAD"/>
</dbReference>
<feature type="region of interest" description="Disordered" evidence="8">
    <location>
        <begin position="129"/>
        <end position="161"/>
    </location>
</feature>
<gene>
    <name evidence="10" type="ORF">WJX84_005373</name>
</gene>
<dbReference type="Gene3D" id="3.30.428.10">
    <property type="entry name" value="HIT-like"/>
    <property type="match status" value="1"/>
</dbReference>
<dbReference type="PROSITE" id="PS51084">
    <property type="entry name" value="HIT_2"/>
    <property type="match status" value="1"/>
</dbReference>
<dbReference type="Pfam" id="PF01230">
    <property type="entry name" value="HIT"/>
    <property type="match status" value="1"/>
</dbReference>
<dbReference type="FunFam" id="3.30.428.10:FF:000011">
    <property type="entry name" value="Fragile histidine triad"/>
    <property type="match status" value="1"/>
</dbReference>
<name>A0AAW1T9S3_9CHLO</name>
<evidence type="ECO:0000313" key="10">
    <source>
        <dbReference type="EMBL" id="KAK9865770.1"/>
    </source>
</evidence>
<dbReference type="GO" id="GO:0000166">
    <property type="term" value="F:nucleotide binding"/>
    <property type="evidence" value="ECO:0007669"/>
    <property type="project" value="UniProtKB-KW"/>
</dbReference>
<sequence>MSLTAPAGEDAYHFGPFEIARSESFAKSQLSFAFVNLKPIVPGHVLVSPQRVARRFGDLNPAEIGDLWALAAKVGLAVESHFQADSLTFAIQDGPAAGQSVPHVHIHILPRRVGDFERNDQVYDAIEASSKEEAADRQGKKLHLDAERKSPPSDVLQLCRPASQPDCQTAVPAGGMAR</sequence>
<feature type="binding site" evidence="5">
    <location>
        <position position="36"/>
    </location>
    <ligand>
        <name>substrate</name>
    </ligand>
</feature>
<feature type="binding site" evidence="5">
    <location>
        <begin position="98"/>
        <end position="101"/>
    </location>
    <ligand>
        <name>substrate</name>
    </ligand>
</feature>
<evidence type="ECO:0000259" key="9">
    <source>
        <dbReference type="PROSITE" id="PS51084"/>
    </source>
</evidence>
<evidence type="ECO:0000256" key="7">
    <source>
        <dbReference type="PROSITE-ProRule" id="PRU00464"/>
    </source>
</evidence>
<dbReference type="InterPro" id="IPR051884">
    <property type="entry name" value="Bis(5'-adenosyl)-TPase_reg"/>
</dbReference>
<protein>
    <recommendedName>
        <fullName evidence="9">HIT domain-containing protein</fullName>
    </recommendedName>
</protein>
<dbReference type="PROSITE" id="PS00892">
    <property type="entry name" value="HIT_1"/>
    <property type="match status" value="1"/>
</dbReference>
<evidence type="ECO:0000256" key="6">
    <source>
        <dbReference type="PIRSR" id="PIRSR639383-3"/>
    </source>
</evidence>
<reference evidence="10 11" key="1">
    <citation type="journal article" date="2024" name="Nat. Commun.">
        <title>Phylogenomics reveals the evolutionary origins of lichenization in chlorophyte algae.</title>
        <authorList>
            <person name="Puginier C."/>
            <person name="Libourel C."/>
            <person name="Otte J."/>
            <person name="Skaloud P."/>
            <person name="Haon M."/>
            <person name="Grisel S."/>
            <person name="Petersen M."/>
            <person name="Berrin J.G."/>
            <person name="Delaux P.M."/>
            <person name="Dal Grande F."/>
            <person name="Keller J."/>
        </authorList>
    </citation>
    <scope>NUCLEOTIDE SEQUENCE [LARGE SCALE GENOMIC DNA]</scope>
    <source>
        <strain evidence="10 11">SAG 2523</strain>
    </source>
</reference>
<evidence type="ECO:0000256" key="2">
    <source>
        <dbReference type="ARBA" id="ARBA00022801"/>
    </source>
</evidence>
<evidence type="ECO:0000256" key="3">
    <source>
        <dbReference type="PIRSR" id="PIRSR601310-1"/>
    </source>
</evidence>
<proteinExistence type="predicted"/>
<evidence type="ECO:0000256" key="4">
    <source>
        <dbReference type="PIRSR" id="PIRSR601310-3"/>
    </source>
</evidence>
<dbReference type="AlphaFoldDB" id="A0AAW1T9S3"/>
<evidence type="ECO:0000256" key="5">
    <source>
        <dbReference type="PIRSR" id="PIRSR639383-2"/>
    </source>
</evidence>
<feature type="binding site" evidence="5">
    <location>
        <position position="107"/>
    </location>
    <ligand>
        <name>substrate</name>
    </ligand>
</feature>
<keyword evidence="2" id="KW-0378">Hydrolase</keyword>
<organism evidence="10 11">
    <name type="scientific">Apatococcus fuscideae</name>
    <dbReference type="NCBI Taxonomy" id="2026836"/>
    <lineage>
        <taxon>Eukaryota</taxon>
        <taxon>Viridiplantae</taxon>
        <taxon>Chlorophyta</taxon>
        <taxon>core chlorophytes</taxon>
        <taxon>Trebouxiophyceae</taxon>
        <taxon>Chlorellales</taxon>
        <taxon>Chlorellaceae</taxon>
        <taxon>Apatococcus</taxon>
    </lineage>
</organism>
<dbReference type="PANTHER" id="PTHR46243">
    <property type="entry name" value="BIS(5'-ADENOSYL)-TRIPHOSPHATASE"/>
    <property type="match status" value="1"/>
</dbReference>
<dbReference type="Proteomes" id="UP001485043">
    <property type="component" value="Unassembled WGS sequence"/>
</dbReference>
<feature type="active site" description="Tele-AMP-histidine intermediate" evidence="3">
    <location>
        <position position="105"/>
    </location>
</feature>
<accession>A0AAW1T9S3</accession>
<feature type="short sequence motif" description="Histidine triad motif" evidence="4 7">
    <location>
        <begin position="103"/>
        <end position="107"/>
    </location>
</feature>
<feature type="binding site" evidence="5">
    <location>
        <position position="92"/>
    </location>
    <ligand>
        <name>substrate</name>
    </ligand>
</feature>
<dbReference type="EMBL" id="JALJOV010000218">
    <property type="protein sequence ID" value="KAK9865770.1"/>
    <property type="molecule type" value="Genomic_DNA"/>
</dbReference>
<keyword evidence="11" id="KW-1185">Reference proteome</keyword>
<feature type="domain" description="HIT" evidence="9">
    <location>
        <begin position="11"/>
        <end position="118"/>
    </location>
</feature>
<dbReference type="InterPro" id="IPR039383">
    <property type="entry name" value="FHIT"/>
</dbReference>
<comment type="caution">
    <text evidence="10">The sequence shown here is derived from an EMBL/GenBank/DDBJ whole genome shotgun (WGS) entry which is preliminary data.</text>
</comment>
<evidence type="ECO:0000313" key="11">
    <source>
        <dbReference type="Proteomes" id="UP001485043"/>
    </source>
</evidence>
<dbReference type="InterPro" id="IPR001310">
    <property type="entry name" value="Histidine_triad_HIT"/>
</dbReference>
<dbReference type="InterPro" id="IPR019808">
    <property type="entry name" value="Histidine_triad_CS"/>
</dbReference>
<dbReference type="PANTHER" id="PTHR46243:SF1">
    <property type="entry name" value="BIS(5'-ADENOSYL)-TRIPHOSPHATASE"/>
    <property type="match status" value="1"/>
</dbReference>
<dbReference type="CDD" id="cd01275">
    <property type="entry name" value="FHIT"/>
    <property type="match status" value="1"/>
</dbReference>
<evidence type="ECO:0000256" key="1">
    <source>
        <dbReference type="ARBA" id="ARBA00022741"/>
    </source>
</evidence>